<evidence type="ECO:0000259" key="2">
    <source>
        <dbReference type="Pfam" id="PF00149"/>
    </source>
</evidence>
<dbReference type="InParanoid" id="S8E6Z8"/>
<keyword evidence="5" id="KW-1185">Reference proteome</keyword>
<name>S8E6Z8_FOMSC</name>
<reference evidence="4 5" key="1">
    <citation type="journal article" date="2012" name="Science">
        <title>The Paleozoic origin of enzymatic lignin decomposition reconstructed from 31 fungal genomes.</title>
        <authorList>
            <person name="Floudas D."/>
            <person name="Binder M."/>
            <person name="Riley R."/>
            <person name="Barry K."/>
            <person name="Blanchette R.A."/>
            <person name="Henrissat B."/>
            <person name="Martinez A.T."/>
            <person name="Otillar R."/>
            <person name="Spatafora J.W."/>
            <person name="Yadav J.S."/>
            <person name="Aerts A."/>
            <person name="Benoit I."/>
            <person name="Boyd A."/>
            <person name="Carlson A."/>
            <person name="Copeland A."/>
            <person name="Coutinho P.M."/>
            <person name="de Vries R.P."/>
            <person name="Ferreira P."/>
            <person name="Findley K."/>
            <person name="Foster B."/>
            <person name="Gaskell J."/>
            <person name="Glotzer D."/>
            <person name="Gorecki P."/>
            <person name="Heitman J."/>
            <person name="Hesse C."/>
            <person name="Hori C."/>
            <person name="Igarashi K."/>
            <person name="Jurgens J.A."/>
            <person name="Kallen N."/>
            <person name="Kersten P."/>
            <person name="Kohler A."/>
            <person name="Kuees U."/>
            <person name="Kumar T.K.A."/>
            <person name="Kuo A."/>
            <person name="LaButti K."/>
            <person name="Larrondo L.F."/>
            <person name="Lindquist E."/>
            <person name="Ling A."/>
            <person name="Lombard V."/>
            <person name="Lucas S."/>
            <person name="Lundell T."/>
            <person name="Martin R."/>
            <person name="McLaughlin D.J."/>
            <person name="Morgenstern I."/>
            <person name="Morin E."/>
            <person name="Murat C."/>
            <person name="Nagy L.G."/>
            <person name="Nolan M."/>
            <person name="Ohm R.A."/>
            <person name="Patyshakuliyeva A."/>
            <person name="Rokas A."/>
            <person name="Ruiz-Duenas F.J."/>
            <person name="Sabat G."/>
            <person name="Salamov A."/>
            <person name="Samejima M."/>
            <person name="Schmutz J."/>
            <person name="Slot J.C."/>
            <person name="St John F."/>
            <person name="Stenlid J."/>
            <person name="Sun H."/>
            <person name="Sun S."/>
            <person name="Syed K."/>
            <person name="Tsang A."/>
            <person name="Wiebenga A."/>
            <person name="Young D."/>
            <person name="Pisabarro A."/>
            <person name="Eastwood D.C."/>
            <person name="Martin F."/>
            <person name="Cullen D."/>
            <person name="Grigoriev I.V."/>
            <person name="Hibbett D.S."/>
        </authorList>
    </citation>
    <scope>NUCLEOTIDE SEQUENCE</scope>
    <source>
        <strain evidence="5">FP-58527</strain>
    </source>
</reference>
<dbReference type="GO" id="GO:0005576">
    <property type="term" value="C:extracellular region"/>
    <property type="evidence" value="ECO:0007669"/>
    <property type="project" value="UniProtKB-ARBA"/>
</dbReference>
<evidence type="ECO:0000313" key="5">
    <source>
        <dbReference type="Proteomes" id="UP000015241"/>
    </source>
</evidence>
<dbReference type="Pfam" id="PF00149">
    <property type="entry name" value="Metallophos"/>
    <property type="match status" value="1"/>
</dbReference>
<dbReference type="STRING" id="743788.S8E6Z8"/>
<dbReference type="InterPro" id="IPR041823">
    <property type="entry name" value="YHR202W_N"/>
</dbReference>
<keyword evidence="1" id="KW-0732">Signal</keyword>
<dbReference type="Gene3D" id="3.60.21.10">
    <property type="match status" value="1"/>
</dbReference>
<dbReference type="InterPro" id="IPR036907">
    <property type="entry name" value="5'-Nucleotdase_C_sf"/>
</dbReference>
<feature type="domain" description="Calcineurin-like phosphoesterase" evidence="2">
    <location>
        <begin position="56"/>
        <end position="289"/>
    </location>
</feature>
<evidence type="ECO:0000313" key="4">
    <source>
        <dbReference type="EMBL" id="EPT00433.1"/>
    </source>
</evidence>
<dbReference type="OrthoDB" id="7722975at2759"/>
<dbReference type="InterPro" id="IPR006179">
    <property type="entry name" value="5_nucleotidase/apyrase"/>
</dbReference>
<dbReference type="PANTHER" id="PTHR11575">
    <property type="entry name" value="5'-NUCLEOTIDASE-RELATED"/>
    <property type="match status" value="1"/>
</dbReference>
<feature type="domain" description="Putative 5'-nucleotidase C-terminal" evidence="3">
    <location>
        <begin position="383"/>
        <end position="581"/>
    </location>
</feature>
<dbReference type="EMBL" id="KE504149">
    <property type="protein sequence ID" value="EPT00433.1"/>
    <property type="molecule type" value="Genomic_DNA"/>
</dbReference>
<dbReference type="InterPro" id="IPR004843">
    <property type="entry name" value="Calcineurin-like_PHP"/>
</dbReference>
<proteinExistence type="predicted"/>
<dbReference type="SUPFAM" id="SSF55816">
    <property type="entry name" value="5'-nucleotidase (syn. UDP-sugar hydrolase), C-terminal domain"/>
    <property type="match status" value="1"/>
</dbReference>
<dbReference type="Gene3D" id="3.90.780.10">
    <property type="entry name" value="5'-Nucleotidase, C-terminal domain"/>
    <property type="match status" value="2"/>
</dbReference>
<dbReference type="GO" id="GO:0016787">
    <property type="term" value="F:hydrolase activity"/>
    <property type="evidence" value="ECO:0007669"/>
    <property type="project" value="InterPro"/>
</dbReference>
<dbReference type="FunFam" id="3.60.21.10:FF:000043">
    <property type="entry name" value="Ser/Thr protein phosphatase family"/>
    <property type="match status" value="1"/>
</dbReference>
<dbReference type="CDD" id="cd07407">
    <property type="entry name" value="MPP_YHR202W_N"/>
    <property type="match status" value="1"/>
</dbReference>
<dbReference type="eggNOG" id="KOG4419">
    <property type="taxonomic scope" value="Eukaryota"/>
</dbReference>
<dbReference type="PANTHER" id="PTHR11575:SF22">
    <property type="entry name" value="ADL392WP"/>
    <property type="match status" value="1"/>
</dbReference>
<dbReference type="InterPro" id="IPR014485">
    <property type="entry name" value="Pesterase_C1039"/>
</dbReference>
<dbReference type="InterPro" id="IPR053828">
    <property type="entry name" value="Nucleosidase_C"/>
</dbReference>
<dbReference type="Pfam" id="PF21953">
    <property type="entry name" value="NadN_nucleosid_C"/>
    <property type="match status" value="1"/>
</dbReference>
<sequence length="619" mass="69287">MHWQRALAIFSALAAAVAVVACPGDDHDHDHDHRKREYPQVPLTTPSRPLEWSDVNVIHTTDSHGWLLGHQKLSFPEPNYSGDFGDFASFVTHMKVIAEEKDVDLLLIDTGDLHDGTGLSDGFPAGQVDGHETNNFIMDLPYDLLAIGNHELYDYANAYDMYTNFAPHWNGRYLSSNVNITIYTGNGNETTSVPVGERYVKFKTRKGRSVTSLGVLYDFTGNDVNTTVQTVAKMVKEDWFTEAIKDEPDFFLLLGHMPVRYDNWPTVYKAIRKVHKYTPILIFGGHTHIRDCTQFDGRSMALESGRYMETVGWLSANLGGVSEKENITFTRRYLDANRVTYEYHTNTSNTTYDTTEGQSITTGLQQLWNTYDLSYLYGTAPQDYTLSRDPYPSNGSVLSLLISEALPYALTINNMRVNVPNIILTNSGELRYDIFAGAFDKNDQLTALPFADSFLYIPNVTLAVAEQVMPGLNKDGENDRRALDLAALERAAERYARGDVSARYNAWLAEMSARKVVARDDENLTLGYVTTDQCPGVGDDTPHTALPYYSSPDYLASDAPSVSSDTSIDLVFIDFIETDVLEILNDVQSDTTYTKSDVLPYSPLLASAVLGLYAQEYWN</sequence>
<organism evidence="4 5">
    <name type="scientific">Fomitopsis schrenkii</name>
    <name type="common">Brown rot fungus</name>
    <dbReference type="NCBI Taxonomy" id="2126942"/>
    <lineage>
        <taxon>Eukaryota</taxon>
        <taxon>Fungi</taxon>
        <taxon>Dikarya</taxon>
        <taxon>Basidiomycota</taxon>
        <taxon>Agaricomycotina</taxon>
        <taxon>Agaricomycetes</taxon>
        <taxon>Polyporales</taxon>
        <taxon>Fomitopsis</taxon>
    </lineage>
</organism>
<dbReference type="SUPFAM" id="SSF56300">
    <property type="entry name" value="Metallo-dependent phosphatases"/>
    <property type="match status" value="1"/>
</dbReference>
<dbReference type="AlphaFoldDB" id="S8E6Z8"/>
<gene>
    <name evidence="4" type="ORF">FOMPIDRAFT_1036777</name>
</gene>
<dbReference type="PROSITE" id="PS51257">
    <property type="entry name" value="PROKAR_LIPOPROTEIN"/>
    <property type="match status" value="1"/>
</dbReference>
<evidence type="ECO:0000256" key="1">
    <source>
        <dbReference type="SAM" id="SignalP"/>
    </source>
</evidence>
<dbReference type="Proteomes" id="UP000015241">
    <property type="component" value="Unassembled WGS sequence"/>
</dbReference>
<feature type="chain" id="PRO_5004550031" evidence="1">
    <location>
        <begin position="22"/>
        <end position="619"/>
    </location>
</feature>
<dbReference type="FunCoup" id="S8E6Z8">
    <property type="interactions" value="201"/>
</dbReference>
<dbReference type="HOGENOM" id="CLU_019028_1_0_1"/>
<accession>S8E6Z8</accession>
<dbReference type="PIRSF" id="PIRSF017316">
    <property type="entry name" value="Pesterase_C1039"/>
    <property type="match status" value="1"/>
</dbReference>
<protein>
    <submittedName>
        <fullName evidence="4">Uncharacterized protein</fullName>
    </submittedName>
</protein>
<dbReference type="GO" id="GO:0005829">
    <property type="term" value="C:cytosol"/>
    <property type="evidence" value="ECO:0007669"/>
    <property type="project" value="TreeGrafter"/>
</dbReference>
<dbReference type="GO" id="GO:0009166">
    <property type="term" value="P:nucleotide catabolic process"/>
    <property type="evidence" value="ECO:0007669"/>
    <property type="project" value="InterPro"/>
</dbReference>
<dbReference type="InterPro" id="IPR029052">
    <property type="entry name" value="Metallo-depent_PP-like"/>
</dbReference>
<evidence type="ECO:0000259" key="3">
    <source>
        <dbReference type="Pfam" id="PF21953"/>
    </source>
</evidence>
<feature type="signal peptide" evidence="1">
    <location>
        <begin position="1"/>
        <end position="21"/>
    </location>
</feature>